<keyword evidence="2" id="KW-1185">Reference proteome</keyword>
<dbReference type="Proteomes" id="UP000789702">
    <property type="component" value="Unassembled WGS sequence"/>
</dbReference>
<reference evidence="1" key="1">
    <citation type="submission" date="2021-06" db="EMBL/GenBank/DDBJ databases">
        <authorList>
            <person name="Kallberg Y."/>
            <person name="Tangrot J."/>
            <person name="Rosling A."/>
        </authorList>
    </citation>
    <scope>NUCLEOTIDE SEQUENCE</scope>
    <source>
        <strain evidence="1">IL203A</strain>
    </source>
</reference>
<sequence>MNYQDDKNELAILKEFQFADENITTLSTEPIISFKNKFTSKLLNFKNLSEPINSLSAELPKIHEWDFPNFDDYNNDPSHVYFNYLIGQYMRMLTNK</sequence>
<accession>A0ACA9KHU4</accession>
<proteinExistence type="predicted"/>
<dbReference type="EMBL" id="CAJVPU010001207">
    <property type="protein sequence ID" value="CAG8474379.1"/>
    <property type="molecule type" value="Genomic_DNA"/>
</dbReference>
<organism evidence="1 2">
    <name type="scientific">Dentiscutata heterogama</name>
    <dbReference type="NCBI Taxonomy" id="1316150"/>
    <lineage>
        <taxon>Eukaryota</taxon>
        <taxon>Fungi</taxon>
        <taxon>Fungi incertae sedis</taxon>
        <taxon>Mucoromycota</taxon>
        <taxon>Glomeromycotina</taxon>
        <taxon>Glomeromycetes</taxon>
        <taxon>Diversisporales</taxon>
        <taxon>Gigasporaceae</taxon>
        <taxon>Dentiscutata</taxon>
    </lineage>
</organism>
<name>A0ACA9KHU4_9GLOM</name>
<evidence type="ECO:0000313" key="2">
    <source>
        <dbReference type="Proteomes" id="UP000789702"/>
    </source>
</evidence>
<evidence type="ECO:0000313" key="1">
    <source>
        <dbReference type="EMBL" id="CAG8474379.1"/>
    </source>
</evidence>
<protein>
    <submittedName>
        <fullName evidence="1">11409_t:CDS:1</fullName>
    </submittedName>
</protein>
<comment type="caution">
    <text evidence="1">The sequence shown here is derived from an EMBL/GenBank/DDBJ whole genome shotgun (WGS) entry which is preliminary data.</text>
</comment>
<gene>
    <name evidence="1" type="ORF">DHETER_LOCUS1856</name>
</gene>